<dbReference type="EMBL" id="CP021983">
    <property type="protein sequence ID" value="ASC72464.1"/>
    <property type="molecule type" value="Genomic_DNA"/>
</dbReference>
<name>A0A1Z3HQ71_9CYAN</name>
<dbReference type="RefSeq" id="WP_088430420.1">
    <property type="nucleotide sequence ID" value="NZ_CP021983.2"/>
</dbReference>
<organism evidence="1 2">
    <name type="scientific">Halomicronema hongdechloris C2206</name>
    <dbReference type="NCBI Taxonomy" id="1641165"/>
    <lineage>
        <taxon>Bacteria</taxon>
        <taxon>Bacillati</taxon>
        <taxon>Cyanobacteriota</taxon>
        <taxon>Cyanophyceae</taxon>
        <taxon>Nodosilineales</taxon>
        <taxon>Nodosilineaceae</taxon>
        <taxon>Halomicronema</taxon>
    </lineage>
</organism>
<dbReference type="OrthoDB" id="532615at2"/>
<evidence type="ECO:0000313" key="2">
    <source>
        <dbReference type="Proteomes" id="UP000191901"/>
    </source>
</evidence>
<dbReference type="STRING" id="1641165.XM38_20580"/>
<dbReference type="KEGG" id="hhg:XM38_034210"/>
<proteinExistence type="predicted"/>
<dbReference type="AlphaFoldDB" id="A0A1Z3HQ71"/>
<dbReference type="Proteomes" id="UP000191901">
    <property type="component" value="Chromosome"/>
</dbReference>
<evidence type="ECO:0000313" key="1">
    <source>
        <dbReference type="EMBL" id="ASC72464.1"/>
    </source>
</evidence>
<gene>
    <name evidence="1" type="ORF">XM38_034210</name>
</gene>
<protein>
    <recommendedName>
        <fullName evidence="3">HTH merR-type domain-containing protein</fullName>
    </recommendedName>
</protein>
<sequence length="159" mass="18296">MEQFTRRETLILAKTTLGRLTYLAKTGIVVPQLSQQTRPPMLLYSWEQVLEVRAITYLRRHASLQAIRKIVTFLNDNGFDCSLRNKHLVVSNDEVNWVMPNNSGVPQIMHMTGRNQPTGQLVLAVLPPLSSIIQDVWETARTSNVIDFEHFKQRAKLRE</sequence>
<keyword evidence="2" id="KW-1185">Reference proteome</keyword>
<reference evidence="1 2" key="1">
    <citation type="journal article" date="2016" name="Biochim. Biophys. Acta">
        <title>Characterization of red-shifted phycobilisomes isolated from the chlorophyll f-containing cyanobacterium Halomicronema hongdechloris.</title>
        <authorList>
            <person name="Li Y."/>
            <person name="Lin Y."/>
            <person name="Garvey C.J."/>
            <person name="Birch D."/>
            <person name="Corkery R.W."/>
            <person name="Loughlin P.C."/>
            <person name="Scheer H."/>
            <person name="Willows R.D."/>
            <person name="Chen M."/>
        </authorList>
    </citation>
    <scope>NUCLEOTIDE SEQUENCE [LARGE SCALE GENOMIC DNA]</scope>
    <source>
        <strain evidence="1 2">C2206</strain>
    </source>
</reference>
<accession>A0A1Z3HQ71</accession>
<evidence type="ECO:0008006" key="3">
    <source>
        <dbReference type="Google" id="ProtNLM"/>
    </source>
</evidence>